<evidence type="ECO:0000313" key="11">
    <source>
        <dbReference type="EMBL" id="EEN79186.1"/>
    </source>
</evidence>
<dbReference type="SMART" id="SM00448">
    <property type="entry name" value="REC"/>
    <property type="match status" value="1"/>
</dbReference>
<dbReference type="InterPro" id="IPR001867">
    <property type="entry name" value="OmpR/PhoB-type_DNA-bd"/>
</dbReference>
<dbReference type="GO" id="GO:0000976">
    <property type="term" value="F:transcription cis-regulatory region binding"/>
    <property type="evidence" value="ECO:0007669"/>
    <property type="project" value="TreeGrafter"/>
</dbReference>
<protein>
    <submittedName>
        <fullName evidence="11">Response regulator receiver domain protein</fullName>
    </submittedName>
</protein>
<dbReference type="InterPro" id="IPR001789">
    <property type="entry name" value="Sig_transdc_resp-reg_receiver"/>
</dbReference>
<dbReference type="SUPFAM" id="SSF46894">
    <property type="entry name" value="C-terminal effector domain of the bipartite response regulators"/>
    <property type="match status" value="1"/>
</dbReference>
<keyword evidence="1 7" id="KW-0597">Phosphoprotein</keyword>
<dbReference type="PROSITE" id="PS51755">
    <property type="entry name" value="OMPR_PHOB"/>
    <property type="match status" value="1"/>
</dbReference>
<evidence type="ECO:0000256" key="1">
    <source>
        <dbReference type="ARBA" id="ARBA00022553"/>
    </source>
</evidence>
<keyword evidence="4 8" id="KW-0238">DNA-binding</keyword>
<proteinExistence type="predicted"/>
<sequence length="246" mass="27857">MNHNRYKCGANRLGAMEGEGMQTKVLAVDDDTAILAMLKRYFAWRLPEFRLLTADAGQAALSQLAQQPDLILLDVNLPDIDGFTLTSRIRAITSVPIIFLTARITDQDKVQGLGAGGDDYVTKPFSLTELGARIKAHVRRAHQPDKQAQIAVFGRIMIDYHAHQVSVDTTCLKLENKQYQLIEWLSLNPGQVFSREQLYEKIWGYDAQGDERVITEHIRRIRKLFDACQVTSPIVTVWGVGYKWQN</sequence>
<dbReference type="InterPro" id="IPR036388">
    <property type="entry name" value="WH-like_DNA-bd_sf"/>
</dbReference>
<evidence type="ECO:0000313" key="12">
    <source>
        <dbReference type="Proteomes" id="UP000004525"/>
    </source>
</evidence>
<keyword evidence="6" id="KW-0804">Transcription</keyword>
<dbReference type="AlphaFoldDB" id="C2K110"/>
<feature type="domain" description="Response regulatory" evidence="9">
    <location>
        <begin position="24"/>
        <end position="138"/>
    </location>
</feature>
<evidence type="ECO:0000256" key="4">
    <source>
        <dbReference type="ARBA" id="ARBA00023125"/>
    </source>
</evidence>
<keyword evidence="3" id="KW-0805">Transcription regulation</keyword>
<dbReference type="PANTHER" id="PTHR48111:SF2">
    <property type="entry name" value="RESPONSE REGULATOR SAER"/>
    <property type="match status" value="1"/>
</dbReference>
<organism evidence="11 12">
    <name type="scientific">Lacticaseibacillus rhamnosus (strain LMS2-1)</name>
    <dbReference type="NCBI Taxonomy" id="525361"/>
    <lineage>
        <taxon>Bacteria</taxon>
        <taxon>Bacillati</taxon>
        <taxon>Bacillota</taxon>
        <taxon>Bacilli</taxon>
        <taxon>Lactobacillales</taxon>
        <taxon>Lactobacillaceae</taxon>
        <taxon>Lacticaseibacillus</taxon>
    </lineage>
</organism>
<keyword evidence="12" id="KW-1185">Reference proteome</keyword>
<dbReference type="CDD" id="cd00383">
    <property type="entry name" value="trans_reg_C"/>
    <property type="match status" value="1"/>
</dbReference>
<dbReference type="GO" id="GO:0032993">
    <property type="term" value="C:protein-DNA complex"/>
    <property type="evidence" value="ECO:0007669"/>
    <property type="project" value="TreeGrafter"/>
</dbReference>
<dbReference type="Gene3D" id="3.40.50.2300">
    <property type="match status" value="1"/>
</dbReference>
<dbReference type="HOGENOM" id="CLU_000445_30_4_9"/>
<dbReference type="Gene3D" id="6.10.250.690">
    <property type="match status" value="1"/>
</dbReference>
<dbReference type="EMBL" id="ACIZ01000112">
    <property type="protein sequence ID" value="EEN79186.1"/>
    <property type="molecule type" value="Genomic_DNA"/>
</dbReference>
<gene>
    <name evidence="11" type="ORF">HMPREF0539_2845</name>
</gene>
<dbReference type="GO" id="GO:0006355">
    <property type="term" value="P:regulation of DNA-templated transcription"/>
    <property type="evidence" value="ECO:0007669"/>
    <property type="project" value="InterPro"/>
</dbReference>
<dbReference type="PANTHER" id="PTHR48111">
    <property type="entry name" value="REGULATOR OF RPOS"/>
    <property type="match status" value="1"/>
</dbReference>
<accession>C2K110</accession>
<feature type="DNA-binding region" description="OmpR/PhoB-type" evidence="8">
    <location>
        <begin position="148"/>
        <end position="246"/>
    </location>
</feature>
<dbReference type="InterPro" id="IPR016032">
    <property type="entry name" value="Sig_transdc_resp-reg_C-effctor"/>
</dbReference>
<evidence type="ECO:0000256" key="2">
    <source>
        <dbReference type="ARBA" id="ARBA00023012"/>
    </source>
</evidence>
<dbReference type="PROSITE" id="PS50110">
    <property type="entry name" value="RESPONSE_REGULATORY"/>
    <property type="match status" value="1"/>
</dbReference>
<dbReference type="Gene3D" id="1.10.10.10">
    <property type="entry name" value="Winged helix-like DNA-binding domain superfamily/Winged helix DNA-binding domain"/>
    <property type="match status" value="1"/>
</dbReference>
<dbReference type="Pfam" id="PF00486">
    <property type="entry name" value="Trans_reg_C"/>
    <property type="match status" value="1"/>
</dbReference>
<dbReference type="SUPFAM" id="SSF52172">
    <property type="entry name" value="CheY-like"/>
    <property type="match status" value="1"/>
</dbReference>
<keyword evidence="5" id="KW-0010">Activator</keyword>
<dbReference type="InterPro" id="IPR039420">
    <property type="entry name" value="WalR-like"/>
</dbReference>
<dbReference type="CDD" id="cd17574">
    <property type="entry name" value="REC_OmpR"/>
    <property type="match status" value="1"/>
</dbReference>
<dbReference type="InterPro" id="IPR011006">
    <property type="entry name" value="CheY-like_superfamily"/>
</dbReference>
<evidence type="ECO:0000256" key="3">
    <source>
        <dbReference type="ARBA" id="ARBA00023015"/>
    </source>
</evidence>
<evidence type="ECO:0000259" key="10">
    <source>
        <dbReference type="PROSITE" id="PS51755"/>
    </source>
</evidence>
<name>C2K110_LACRM</name>
<dbReference type="GO" id="GO:0000156">
    <property type="term" value="F:phosphorelay response regulator activity"/>
    <property type="evidence" value="ECO:0007669"/>
    <property type="project" value="TreeGrafter"/>
</dbReference>
<evidence type="ECO:0000259" key="9">
    <source>
        <dbReference type="PROSITE" id="PS50110"/>
    </source>
</evidence>
<keyword evidence="2" id="KW-0902">Two-component regulatory system</keyword>
<evidence type="ECO:0000256" key="5">
    <source>
        <dbReference type="ARBA" id="ARBA00023159"/>
    </source>
</evidence>
<evidence type="ECO:0000256" key="8">
    <source>
        <dbReference type="PROSITE-ProRule" id="PRU01091"/>
    </source>
</evidence>
<dbReference type="GO" id="GO:0005829">
    <property type="term" value="C:cytosol"/>
    <property type="evidence" value="ECO:0007669"/>
    <property type="project" value="TreeGrafter"/>
</dbReference>
<dbReference type="Proteomes" id="UP000004525">
    <property type="component" value="Unassembled WGS sequence"/>
</dbReference>
<evidence type="ECO:0000256" key="7">
    <source>
        <dbReference type="PROSITE-ProRule" id="PRU00169"/>
    </source>
</evidence>
<dbReference type="FunFam" id="1.10.10.10:FF:000018">
    <property type="entry name" value="DNA-binding response regulator ResD"/>
    <property type="match status" value="1"/>
</dbReference>
<dbReference type="Pfam" id="PF00072">
    <property type="entry name" value="Response_reg"/>
    <property type="match status" value="1"/>
</dbReference>
<reference evidence="11" key="1">
    <citation type="submission" date="2009-01" db="EMBL/GenBank/DDBJ databases">
        <authorList>
            <person name="Qin X."/>
            <person name="Bachman B."/>
            <person name="Battles P."/>
            <person name="Bell A."/>
            <person name="Bess C."/>
            <person name="Bickham C."/>
            <person name="Chaboub L."/>
            <person name="Chen D."/>
            <person name="Coyle M."/>
            <person name="Deiros D.R."/>
            <person name="Dinh H."/>
            <person name="Forbes L."/>
            <person name="Fowler G."/>
            <person name="Francisco L."/>
            <person name="Fu Q."/>
            <person name="Gubbala S."/>
            <person name="Hale W."/>
            <person name="Han Y."/>
            <person name="Hemphill L."/>
            <person name="Highlander S.K."/>
            <person name="Hirani K."/>
            <person name="Hogues M."/>
            <person name="Jackson L."/>
            <person name="Jakkamsetti A."/>
            <person name="Javaid M."/>
            <person name="Jiang H."/>
            <person name="Korchina V."/>
            <person name="Kovar C."/>
            <person name="Lara F."/>
            <person name="Lee S."/>
            <person name="Mata R."/>
            <person name="Mathew T."/>
            <person name="Moen C."/>
            <person name="Morales K."/>
            <person name="Munidasa M."/>
            <person name="Nazareth L."/>
            <person name="Ngo R."/>
            <person name="Nguyen L."/>
            <person name="Okwuonu G."/>
            <person name="Ongeri F."/>
            <person name="Patil S."/>
            <person name="Petrosino J."/>
            <person name="Pham C."/>
            <person name="Pham P."/>
            <person name="Pu L.-L."/>
            <person name="Puazo M."/>
            <person name="Raj R."/>
            <person name="Reid J."/>
            <person name="Rouhana J."/>
            <person name="Saada N."/>
            <person name="Shang Y."/>
            <person name="Simmons D."/>
            <person name="Thornton R."/>
            <person name="Warren J."/>
            <person name="Weissenberger G."/>
            <person name="Zhang J."/>
            <person name="Zhang L."/>
            <person name="Zhou C."/>
            <person name="Zhu D."/>
            <person name="Muzny D."/>
            <person name="Worley K."/>
            <person name="Gibbs R."/>
        </authorList>
    </citation>
    <scope>NUCLEOTIDE SEQUENCE [LARGE SCALE GENOMIC DNA]</scope>
    <source>
        <strain evidence="11">LMS2-1</strain>
    </source>
</reference>
<dbReference type="SMART" id="SM00862">
    <property type="entry name" value="Trans_reg_C"/>
    <property type="match status" value="1"/>
</dbReference>
<evidence type="ECO:0000256" key="6">
    <source>
        <dbReference type="ARBA" id="ARBA00023163"/>
    </source>
</evidence>
<comment type="caution">
    <text evidence="11">The sequence shown here is derived from an EMBL/GenBank/DDBJ whole genome shotgun (WGS) entry which is preliminary data.</text>
</comment>
<feature type="modified residue" description="4-aspartylphosphate" evidence="7">
    <location>
        <position position="74"/>
    </location>
</feature>
<feature type="domain" description="OmpR/PhoB-type" evidence="10">
    <location>
        <begin position="148"/>
        <end position="246"/>
    </location>
</feature>